<dbReference type="PROSITE" id="PS51257">
    <property type="entry name" value="PROKAR_LIPOPROTEIN"/>
    <property type="match status" value="1"/>
</dbReference>
<gene>
    <name evidence="2" type="ORF">GCM10022419_067010</name>
</gene>
<feature type="region of interest" description="Disordered" evidence="1">
    <location>
        <begin position="1"/>
        <end position="32"/>
    </location>
</feature>
<comment type="caution">
    <text evidence="2">The sequence shown here is derived from an EMBL/GenBank/DDBJ whole genome shotgun (WGS) entry which is preliminary data.</text>
</comment>
<proteinExistence type="predicted"/>
<name>A0ABP6Y3J5_9ACTN</name>
<keyword evidence="3" id="KW-1185">Reference proteome</keyword>
<dbReference type="EMBL" id="BAABDQ010000016">
    <property type="protein sequence ID" value="GAA3576403.1"/>
    <property type="molecule type" value="Genomic_DNA"/>
</dbReference>
<dbReference type="Proteomes" id="UP001500630">
    <property type="component" value="Unassembled WGS sequence"/>
</dbReference>
<protein>
    <submittedName>
        <fullName evidence="2">Uncharacterized protein</fullName>
    </submittedName>
</protein>
<evidence type="ECO:0000313" key="3">
    <source>
        <dbReference type="Proteomes" id="UP001500630"/>
    </source>
</evidence>
<evidence type="ECO:0000313" key="2">
    <source>
        <dbReference type="EMBL" id="GAA3576403.1"/>
    </source>
</evidence>
<reference evidence="3" key="1">
    <citation type="journal article" date="2019" name="Int. J. Syst. Evol. Microbiol.">
        <title>The Global Catalogue of Microorganisms (GCM) 10K type strain sequencing project: providing services to taxonomists for standard genome sequencing and annotation.</title>
        <authorList>
            <consortium name="The Broad Institute Genomics Platform"/>
            <consortium name="The Broad Institute Genome Sequencing Center for Infectious Disease"/>
            <person name="Wu L."/>
            <person name="Ma J."/>
        </authorList>
    </citation>
    <scope>NUCLEOTIDE SEQUENCE [LARGE SCALE GENOMIC DNA]</scope>
    <source>
        <strain evidence="3">JCM 17326</strain>
    </source>
</reference>
<organism evidence="2 3">
    <name type="scientific">Nonomuraea rosea</name>
    <dbReference type="NCBI Taxonomy" id="638574"/>
    <lineage>
        <taxon>Bacteria</taxon>
        <taxon>Bacillati</taxon>
        <taxon>Actinomycetota</taxon>
        <taxon>Actinomycetes</taxon>
        <taxon>Streptosporangiales</taxon>
        <taxon>Streptosporangiaceae</taxon>
        <taxon>Nonomuraea</taxon>
    </lineage>
</organism>
<accession>A0ABP6Y3J5</accession>
<sequence>MTTRPYTPGLPTTFACPHADPRDPHKGRTAGNVAVPETHIDPREAACRKDYSIS</sequence>
<evidence type="ECO:0000256" key="1">
    <source>
        <dbReference type="SAM" id="MobiDB-lite"/>
    </source>
</evidence>